<proteinExistence type="predicted"/>
<dbReference type="AlphaFoldDB" id="A0AAD9V6R5"/>
<feature type="compositionally biased region" description="Gly residues" evidence="1">
    <location>
        <begin position="104"/>
        <end position="131"/>
    </location>
</feature>
<accession>A0AAD9V6R5</accession>
<organism evidence="2 3">
    <name type="scientific">Acropora cervicornis</name>
    <name type="common">Staghorn coral</name>
    <dbReference type="NCBI Taxonomy" id="6130"/>
    <lineage>
        <taxon>Eukaryota</taxon>
        <taxon>Metazoa</taxon>
        <taxon>Cnidaria</taxon>
        <taxon>Anthozoa</taxon>
        <taxon>Hexacorallia</taxon>
        <taxon>Scleractinia</taxon>
        <taxon>Astrocoeniina</taxon>
        <taxon>Acroporidae</taxon>
        <taxon>Acropora</taxon>
    </lineage>
</organism>
<dbReference type="EMBL" id="JARQWQ010000025">
    <property type="protein sequence ID" value="KAK2563356.1"/>
    <property type="molecule type" value="Genomic_DNA"/>
</dbReference>
<evidence type="ECO:0000313" key="2">
    <source>
        <dbReference type="EMBL" id="KAK2563356.1"/>
    </source>
</evidence>
<dbReference type="Proteomes" id="UP001249851">
    <property type="component" value="Unassembled WGS sequence"/>
</dbReference>
<sequence length="139" mass="14149">MHCYESIISFFLAFVKDLKVVTKDHFPEASLFLMGLDPQSTLYGRSQFILLALRSRGFAHDCLCALLLLQVMIPAQSLGSGNTPFLSLQKLSAPAEITASQVVGGKGGSGGGDGGVEGGGGDPGGLGGRGVGPAASPIA</sequence>
<feature type="region of interest" description="Disordered" evidence="1">
    <location>
        <begin position="102"/>
        <end position="139"/>
    </location>
</feature>
<name>A0AAD9V6R5_ACRCE</name>
<gene>
    <name evidence="2" type="ORF">P5673_013043</name>
</gene>
<comment type="caution">
    <text evidence="2">The sequence shown here is derived from an EMBL/GenBank/DDBJ whole genome shotgun (WGS) entry which is preliminary data.</text>
</comment>
<evidence type="ECO:0000313" key="3">
    <source>
        <dbReference type="Proteomes" id="UP001249851"/>
    </source>
</evidence>
<reference evidence="2" key="2">
    <citation type="journal article" date="2023" name="Science">
        <title>Genomic signatures of disease resistance in endangered staghorn corals.</title>
        <authorList>
            <person name="Vollmer S.V."/>
            <person name="Selwyn J.D."/>
            <person name="Despard B.A."/>
            <person name="Roesel C.L."/>
        </authorList>
    </citation>
    <scope>NUCLEOTIDE SEQUENCE</scope>
    <source>
        <strain evidence="2">K2</strain>
    </source>
</reference>
<reference evidence="2" key="1">
    <citation type="journal article" date="2023" name="G3 (Bethesda)">
        <title>Whole genome assembly and annotation of the endangered Caribbean coral Acropora cervicornis.</title>
        <authorList>
            <person name="Selwyn J.D."/>
            <person name="Vollmer S.V."/>
        </authorList>
    </citation>
    <scope>NUCLEOTIDE SEQUENCE</scope>
    <source>
        <strain evidence="2">K2</strain>
    </source>
</reference>
<keyword evidence="3" id="KW-1185">Reference proteome</keyword>
<evidence type="ECO:0000256" key="1">
    <source>
        <dbReference type="SAM" id="MobiDB-lite"/>
    </source>
</evidence>
<protein>
    <submittedName>
        <fullName evidence="2">Uncharacterized protein</fullName>
    </submittedName>
</protein>